<dbReference type="SUPFAM" id="SSF159275">
    <property type="entry name" value="PA1994-like"/>
    <property type="match status" value="1"/>
</dbReference>
<evidence type="ECO:0000313" key="2">
    <source>
        <dbReference type="Proteomes" id="UP000315235"/>
    </source>
</evidence>
<dbReference type="InterPro" id="IPR009467">
    <property type="entry name" value="Glycolipid-bd_prot_put"/>
</dbReference>
<keyword evidence="2" id="KW-1185">Reference proteome</keyword>
<gene>
    <name evidence="1" type="ORF">FM069_10875</name>
</gene>
<proteinExistence type="predicted"/>
<comment type="caution">
    <text evidence="1">The sequence shown here is derived from an EMBL/GenBank/DDBJ whole genome shotgun (WGS) entry which is preliminary data.</text>
</comment>
<organism evidence="1 2">
    <name type="scientific">Pseudomonas mangiferae</name>
    <dbReference type="NCBI Taxonomy" id="2593654"/>
    <lineage>
        <taxon>Bacteria</taxon>
        <taxon>Pseudomonadati</taxon>
        <taxon>Pseudomonadota</taxon>
        <taxon>Gammaproteobacteria</taxon>
        <taxon>Pseudomonadales</taxon>
        <taxon>Pseudomonadaceae</taxon>
        <taxon>Pseudomonas</taxon>
    </lineage>
</organism>
<sequence length="184" mass="20748">MKRHYRWKALEGAGLEHLTLETNALGARANGVVMGERGGQPYAFSYQVQVDERWRTRRVDIQSLDEGPSLSIEADGEGHWYQREGGAPLPLLTGCIDVDFAATPFSNALPLRRYPWQPGEVREFSMAYIAVPDLQLSAVPQRYRCLAPARRFLYDALFRDFQAELGVDDDGIVVSYPGLFQRLA</sequence>
<dbReference type="Pfam" id="PF06475">
    <property type="entry name" value="Glycolipid_bind"/>
    <property type="match status" value="1"/>
</dbReference>
<dbReference type="EMBL" id="VJOY01000006">
    <property type="protein sequence ID" value="TRX75014.1"/>
    <property type="molecule type" value="Genomic_DNA"/>
</dbReference>
<protein>
    <submittedName>
        <fullName evidence="1">Transcriptional regulator</fullName>
    </submittedName>
</protein>
<dbReference type="OrthoDB" id="9814791at2"/>
<evidence type="ECO:0000313" key="1">
    <source>
        <dbReference type="EMBL" id="TRX75014.1"/>
    </source>
</evidence>
<dbReference type="AlphaFoldDB" id="A0A553GZU3"/>
<reference evidence="1 2" key="1">
    <citation type="submission" date="2019-07" db="EMBL/GenBank/DDBJ databases">
        <title>Pseudomonas mangiferae sp. nov., isolated from bark of mango tree in Thailand.</title>
        <authorList>
            <person name="Srisuk N."/>
            <person name="Anurat P."/>
        </authorList>
    </citation>
    <scope>NUCLEOTIDE SEQUENCE [LARGE SCALE GENOMIC DNA]</scope>
    <source>
        <strain evidence="1 2">DMKU_BBB3-04</strain>
    </source>
</reference>
<dbReference type="Proteomes" id="UP000315235">
    <property type="component" value="Unassembled WGS sequence"/>
</dbReference>
<name>A0A553GZU3_9PSED</name>
<dbReference type="RefSeq" id="WP_143488316.1">
    <property type="nucleotide sequence ID" value="NZ_VJOY01000006.1"/>
</dbReference>
<accession>A0A553GZU3</accession>